<keyword evidence="2" id="KW-1133">Transmembrane helix</keyword>
<keyword evidence="1" id="KW-0175">Coiled coil</keyword>
<dbReference type="EMBL" id="FNHF01000008">
    <property type="protein sequence ID" value="SDN05299.1"/>
    <property type="molecule type" value="Genomic_DNA"/>
</dbReference>
<name>A0A1G9Y865_9BACI</name>
<organism evidence="4 5">
    <name type="scientific">Sediminibacillus halophilus</name>
    <dbReference type="NCBI Taxonomy" id="482461"/>
    <lineage>
        <taxon>Bacteria</taxon>
        <taxon>Bacillati</taxon>
        <taxon>Bacillota</taxon>
        <taxon>Bacilli</taxon>
        <taxon>Bacillales</taxon>
        <taxon>Bacillaceae</taxon>
        <taxon>Sediminibacillus</taxon>
    </lineage>
</organism>
<dbReference type="NCBIfam" id="NF041479">
    <property type="entry name" value="spor_membprot_YtrI"/>
    <property type="match status" value="1"/>
</dbReference>
<evidence type="ECO:0000313" key="4">
    <source>
        <dbReference type="EMBL" id="SDN05299.1"/>
    </source>
</evidence>
<dbReference type="RefSeq" id="WP_074601052.1">
    <property type="nucleotide sequence ID" value="NZ_FNHF01000008.1"/>
</dbReference>
<feature type="coiled-coil region" evidence="1">
    <location>
        <begin position="38"/>
        <end position="75"/>
    </location>
</feature>
<dbReference type="InterPro" id="IPR048198">
    <property type="entry name" value="YtrI"/>
</dbReference>
<dbReference type="InterPro" id="IPR058620">
    <property type="entry name" value="YtrI_C"/>
</dbReference>
<reference evidence="5" key="1">
    <citation type="submission" date="2016-10" db="EMBL/GenBank/DDBJ databases">
        <authorList>
            <person name="Varghese N."/>
            <person name="Submissions S."/>
        </authorList>
    </citation>
    <scope>NUCLEOTIDE SEQUENCE [LARGE SCALE GENOMIC DNA]</scope>
    <source>
        <strain evidence="5">CGMCC 1.6199</strain>
    </source>
</reference>
<dbReference type="Proteomes" id="UP000182347">
    <property type="component" value="Unassembled WGS sequence"/>
</dbReference>
<keyword evidence="2" id="KW-0472">Membrane</keyword>
<gene>
    <name evidence="4" type="ORF">SAMN05216244_4087</name>
</gene>
<dbReference type="OrthoDB" id="2691164at2"/>
<keyword evidence="2" id="KW-0812">Transmembrane</keyword>
<evidence type="ECO:0000313" key="5">
    <source>
        <dbReference type="Proteomes" id="UP000182347"/>
    </source>
</evidence>
<sequence length="167" mass="19498">MHIPPYYKKESWQRFFAGGFFGAVIAFIIYLYMYGQYYEKWLEDNMNLRSQIAELEKQNEALLENEKEMDEKTKEKVVVQSIEVEIDNAEQLKLDRLIVHQLKDAIKKEIDSVVGRDIVSLSENDQLLISTLENTVYRVEDIDYTASINQLVIAPTLKLHLSLDFSS</sequence>
<dbReference type="STRING" id="482461.SAMN05216244_4087"/>
<keyword evidence="5" id="KW-1185">Reference proteome</keyword>
<evidence type="ECO:0000256" key="1">
    <source>
        <dbReference type="SAM" id="Coils"/>
    </source>
</evidence>
<feature type="transmembrane region" description="Helical" evidence="2">
    <location>
        <begin position="12"/>
        <end position="33"/>
    </location>
</feature>
<feature type="domain" description="Sporulation membrane protein YtrI C-terminal" evidence="3">
    <location>
        <begin position="80"/>
        <end position="163"/>
    </location>
</feature>
<evidence type="ECO:0000259" key="3">
    <source>
        <dbReference type="Pfam" id="PF26347"/>
    </source>
</evidence>
<evidence type="ECO:0000256" key="2">
    <source>
        <dbReference type="SAM" id="Phobius"/>
    </source>
</evidence>
<dbReference type="AlphaFoldDB" id="A0A1G9Y865"/>
<dbReference type="Pfam" id="PF26347">
    <property type="entry name" value="YtrI_sporulation"/>
    <property type="match status" value="1"/>
</dbReference>
<protein>
    <recommendedName>
        <fullName evidence="3">Sporulation membrane protein YtrI C-terminal domain-containing protein</fullName>
    </recommendedName>
</protein>
<proteinExistence type="predicted"/>
<accession>A0A1G9Y865</accession>